<proteinExistence type="predicted"/>
<dbReference type="EMBL" id="ML119698">
    <property type="protein sequence ID" value="RPA79523.1"/>
    <property type="molecule type" value="Genomic_DNA"/>
</dbReference>
<reference evidence="1 2" key="1">
    <citation type="journal article" date="2018" name="Nat. Ecol. Evol.">
        <title>Pezizomycetes genomes reveal the molecular basis of ectomycorrhizal truffle lifestyle.</title>
        <authorList>
            <person name="Murat C."/>
            <person name="Payen T."/>
            <person name="Noel B."/>
            <person name="Kuo A."/>
            <person name="Morin E."/>
            <person name="Chen J."/>
            <person name="Kohler A."/>
            <person name="Krizsan K."/>
            <person name="Balestrini R."/>
            <person name="Da Silva C."/>
            <person name="Montanini B."/>
            <person name="Hainaut M."/>
            <person name="Levati E."/>
            <person name="Barry K.W."/>
            <person name="Belfiori B."/>
            <person name="Cichocki N."/>
            <person name="Clum A."/>
            <person name="Dockter R.B."/>
            <person name="Fauchery L."/>
            <person name="Guy J."/>
            <person name="Iotti M."/>
            <person name="Le Tacon F."/>
            <person name="Lindquist E.A."/>
            <person name="Lipzen A."/>
            <person name="Malagnac F."/>
            <person name="Mello A."/>
            <person name="Molinier V."/>
            <person name="Miyauchi S."/>
            <person name="Poulain J."/>
            <person name="Riccioni C."/>
            <person name="Rubini A."/>
            <person name="Sitrit Y."/>
            <person name="Splivallo R."/>
            <person name="Traeger S."/>
            <person name="Wang M."/>
            <person name="Zifcakova L."/>
            <person name="Wipf D."/>
            <person name="Zambonelli A."/>
            <person name="Paolocci F."/>
            <person name="Nowrousian M."/>
            <person name="Ottonello S."/>
            <person name="Baldrian P."/>
            <person name="Spatafora J.W."/>
            <person name="Henrissat B."/>
            <person name="Nagy L.G."/>
            <person name="Aury J.M."/>
            <person name="Wincker P."/>
            <person name="Grigoriev I.V."/>
            <person name="Bonfante P."/>
            <person name="Martin F.M."/>
        </authorList>
    </citation>
    <scope>NUCLEOTIDE SEQUENCE [LARGE SCALE GENOMIC DNA]</scope>
    <source>
        <strain evidence="1 2">RN42</strain>
    </source>
</reference>
<evidence type="ECO:0000313" key="2">
    <source>
        <dbReference type="Proteomes" id="UP000275078"/>
    </source>
</evidence>
<name>A0A3N4I095_ASCIM</name>
<dbReference type="Proteomes" id="UP000275078">
    <property type="component" value="Unassembled WGS sequence"/>
</dbReference>
<keyword evidence="2" id="KW-1185">Reference proteome</keyword>
<dbReference type="AlphaFoldDB" id="A0A3N4I095"/>
<protein>
    <submittedName>
        <fullName evidence="1">Uncharacterized protein</fullName>
    </submittedName>
</protein>
<sequence length="167" mass="18446">MRFQFKRDHKFPPHSISDLNFRILPGDADPSPSHPITGLPFPIYSPPSSHWHGIFRSSICGPQPITVSTVYAPLNPDIARLMPPSLSPSLTFPHLHLPSPSLIPDPHPPRTRVACEDVVVTSRSRHRQCAAVWLANHGYAGCSAGWMDGVESGGRRVELEVEGEVRH</sequence>
<accession>A0A3N4I095</accession>
<gene>
    <name evidence="1" type="ORF">BJ508DRAFT_415879</name>
</gene>
<evidence type="ECO:0000313" key="1">
    <source>
        <dbReference type="EMBL" id="RPA79523.1"/>
    </source>
</evidence>
<organism evidence="1 2">
    <name type="scientific">Ascobolus immersus RN42</name>
    <dbReference type="NCBI Taxonomy" id="1160509"/>
    <lineage>
        <taxon>Eukaryota</taxon>
        <taxon>Fungi</taxon>
        <taxon>Dikarya</taxon>
        <taxon>Ascomycota</taxon>
        <taxon>Pezizomycotina</taxon>
        <taxon>Pezizomycetes</taxon>
        <taxon>Pezizales</taxon>
        <taxon>Ascobolaceae</taxon>
        <taxon>Ascobolus</taxon>
    </lineage>
</organism>